<comment type="subcellular location">
    <subcellularLocation>
        <location evidence="1">Cell membrane</location>
        <topology evidence="1">Multi-pass membrane protein</topology>
    </subcellularLocation>
</comment>
<evidence type="ECO:0000259" key="7">
    <source>
        <dbReference type="PROSITE" id="PS50850"/>
    </source>
</evidence>
<dbReference type="Gene3D" id="1.20.1720.10">
    <property type="entry name" value="Multidrug resistance protein D"/>
    <property type="match status" value="1"/>
</dbReference>
<keyword evidence="3" id="KW-1003">Cell membrane</keyword>
<evidence type="ECO:0000313" key="9">
    <source>
        <dbReference type="Proteomes" id="UP000275048"/>
    </source>
</evidence>
<dbReference type="EMBL" id="RHHB01000011">
    <property type="protein sequence ID" value="RNB50120.1"/>
    <property type="molecule type" value="Genomic_DNA"/>
</dbReference>
<dbReference type="Proteomes" id="UP000275048">
    <property type="component" value="Unassembled WGS sequence"/>
</dbReference>
<evidence type="ECO:0000256" key="1">
    <source>
        <dbReference type="ARBA" id="ARBA00004651"/>
    </source>
</evidence>
<dbReference type="PANTHER" id="PTHR42718">
    <property type="entry name" value="MAJOR FACILITATOR SUPERFAMILY MULTIDRUG TRANSPORTER MFSC"/>
    <property type="match status" value="1"/>
</dbReference>
<dbReference type="CDD" id="cd17321">
    <property type="entry name" value="MFS_MMR_MDR_like"/>
    <property type="match status" value="1"/>
</dbReference>
<keyword evidence="9" id="KW-1185">Reference proteome</keyword>
<dbReference type="Gene3D" id="1.20.1250.20">
    <property type="entry name" value="MFS general substrate transporter like domains"/>
    <property type="match status" value="1"/>
</dbReference>
<dbReference type="PANTHER" id="PTHR42718:SF46">
    <property type="entry name" value="BLR6921 PROTEIN"/>
    <property type="match status" value="1"/>
</dbReference>
<dbReference type="GO" id="GO:0022857">
    <property type="term" value="F:transmembrane transporter activity"/>
    <property type="evidence" value="ECO:0007669"/>
    <property type="project" value="InterPro"/>
</dbReference>
<dbReference type="OrthoDB" id="3218494at2"/>
<keyword evidence="6" id="KW-0472">Membrane</keyword>
<dbReference type="Pfam" id="PF07690">
    <property type="entry name" value="MFS_1"/>
    <property type="match status" value="1"/>
</dbReference>
<keyword evidence="2" id="KW-0813">Transport</keyword>
<keyword evidence="4" id="KW-0812">Transmembrane</keyword>
<dbReference type="GO" id="GO:0005886">
    <property type="term" value="C:plasma membrane"/>
    <property type="evidence" value="ECO:0007669"/>
    <property type="project" value="UniProtKB-SubCell"/>
</dbReference>
<evidence type="ECO:0000313" key="8">
    <source>
        <dbReference type="EMBL" id="RNB50120.1"/>
    </source>
</evidence>
<organism evidence="8 9">
    <name type="scientific">Agromyces tardus</name>
    <dbReference type="NCBI Taxonomy" id="2583849"/>
    <lineage>
        <taxon>Bacteria</taxon>
        <taxon>Bacillati</taxon>
        <taxon>Actinomycetota</taxon>
        <taxon>Actinomycetes</taxon>
        <taxon>Micrococcales</taxon>
        <taxon>Microbacteriaceae</taxon>
        <taxon>Agromyces</taxon>
    </lineage>
</organism>
<comment type="caution">
    <text evidence="8">The sequence shown here is derived from an EMBL/GenBank/DDBJ whole genome shotgun (WGS) entry which is preliminary data.</text>
</comment>
<evidence type="ECO:0000256" key="4">
    <source>
        <dbReference type="ARBA" id="ARBA00022692"/>
    </source>
</evidence>
<feature type="domain" description="Major facilitator superfamily (MFS) profile" evidence="7">
    <location>
        <begin position="16"/>
        <end position="463"/>
    </location>
</feature>
<dbReference type="InterPro" id="IPR020846">
    <property type="entry name" value="MFS_dom"/>
</dbReference>
<keyword evidence="5" id="KW-1133">Transmembrane helix</keyword>
<evidence type="ECO:0000256" key="5">
    <source>
        <dbReference type="ARBA" id="ARBA00022989"/>
    </source>
</evidence>
<dbReference type="AlphaFoldDB" id="A0A3M8AG78"/>
<reference evidence="8 9" key="1">
    <citation type="submission" date="2018-10" db="EMBL/GenBank/DDBJ databases">
        <title>Isolation, diversity and antibacterial activity of antinobacteria from the wheat rhizosphere soil.</title>
        <authorList>
            <person name="Sun T."/>
        </authorList>
    </citation>
    <scope>NUCLEOTIDE SEQUENCE [LARGE SCALE GENOMIC DNA]</scope>
    <source>
        <strain evidence="8 9">SJ-23</strain>
    </source>
</reference>
<dbReference type="PRINTS" id="PR01036">
    <property type="entry name" value="TCRTETB"/>
</dbReference>
<sequence>MNRPPVSGPARPTRLALVLLAATQFLLVLDSAIVNVALPSMQADLGFSPQGITWVVNAYALLFGGLLLFGGRLADVAGARRVFVAGVAVFAAASVAGALAQAPEALVAARAVQGVGAALTAPAAMALVMAIFAPGPGRNRALGTMGAAAGLGGASGSILGGLLTEAWGWPAILWINVPMGILIVAGALRRLPAAAARAGRLSLDLGGAATATGAVLALVYGLIGVSESGWLSARALLPLAAAAALLGLFATIERRAADPLLPPSLFRVRGLRGANLTVLLSAMAMMPMWFLLTVYLQAVRGYGPVGAGLAVIPTVAMLVVFNGLSHRIIAKFGVRMPLAAGLLVAAAGLAWTSDLAPQSSFVADLLLPQLVTGIGFGLAFVAGTVSATSNVPLERSGVAAGFYNTSQQVGGAIGLAVLAAVAAGTGVVDTGALTSDLGQAFRVAAGFAAAAAVAAWLLLPRAIRPAGSPRAAALDAASAGEPA</sequence>
<protein>
    <submittedName>
        <fullName evidence="8">MFS transporter</fullName>
    </submittedName>
</protein>
<name>A0A3M8AG78_9MICO</name>
<evidence type="ECO:0000256" key="6">
    <source>
        <dbReference type="ARBA" id="ARBA00023136"/>
    </source>
</evidence>
<proteinExistence type="predicted"/>
<dbReference type="InterPro" id="IPR011701">
    <property type="entry name" value="MFS"/>
</dbReference>
<dbReference type="SUPFAM" id="SSF103473">
    <property type="entry name" value="MFS general substrate transporter"/>
    <property type="match status" value="1"/>
</dbReference>
<dbReference type="InterPro" id="IPR036259">
    <property type="entry name" value="MFS_trans_sf"/>
</dbReference>
<evidence type="ECO:0000256" key="2">
    <source>
        <dbReference type="ARBA" id="ARBA00022448"/>
    </source>
</evidence>
<evidence type="ECO:0000256" key="3">
    <source>
        <dbReference type="ARBA" id="ARBA00022475"/>
    </source>
</evidence>
<dbReference type="RefSeq" id="WP_122936628.1">
    <property type="nucleotide sequence ID" value="NZ_JBHSNT010000060.1"/>
</dbReference>
<accession>A0A3M8AG78</accession>
<dbReference type="PROSITE" id="PS50850">
    <property type="entry name" value="MFS"/>
    <property type="match status" value="1"/>
</dbReference>
<gene>
    <name evidence="8" type="ORF">EDM22_08475</name>
</gene>